<evidence type="ECO:0000313" key="2">
    <source>
        <dbReference type="Proteomes" id="UP000002222"/>
    </source>
</evidence>
<evidence type="ECO:0000313" key="1">
    <source>
        <dbReference type="EMBL" id="ACZ12028.1"/>
    </source>
</evidence>
<dbReference type="eggNOG" id="ENOG503456G">
    <property type="taxonomic scope" value="Bacteria"/>
</dbReference>
<keyword evidence="2" id="KW-1185">Reference proteome</keyword>
<dbReference type="EMBL" id="CP001816">
    <property type="protein sequence ID" value="ACZ12028.1"/>
    <property type="molecule type" value="Genomic_DNA"/>
</dbReference>
<name>D1B1Q8_SULD5</name>
<organism evidence="1 2">
    <name type="scientific">Sulfurospirillum deleyianum (strain ATCC 51133 / DSM 6946 / 5175)</name>
    <dbReference type="NCBI Taxonomy" id="525898"/>
    <lineage>
        <taxon>Bacteria</taxon>
        <taxon>Pseudomonadati</taxon>
        <taxon>Campylobacterota</taxon>
        <taxon>Epsilonproteobacteria</taxon>
        <taxon>Campylobacterales</taxon>
        <taxon>Sulfurospirillaceae</taxon>
        <taxon>Sulfurospirillum</taxon>
    </lineage>
</organism>
<proteinExistence type="predicted"/>
<dbReference type="Proteomes" id="UP000002222">
    <property type="component" value="Chromosome"/>
</dbReference>
<accession>D1B1Q8</accession>
<dbReference type="RefSeq" id="WP_012856788.1">
    <property type="nucleotide sequence ID" value="NC_013512.1"/>
</dbReference>
<reference evidence="2" key="1">
    <citation type="submission" date="2009-11" db="EMBL/GenBank/DDBJ databases">
        <title>The complete genome of Sulfurospirillum deleyianum DSM 6946.</title>
        <authorList>
            <consortium name="US DOE Joint Genome Institute (JGI-PGF)"/>
            <person name="Lucas S."/>
            <person name="Copeland A."/>
            <person name="Lapidus A."/>
            <person name="Glavina del Rio T."/>
            <person name="Dalin E."/>
            <person name="Tice H."/>
            <person name="Bruce D."/>
            <person name="Goodwin L."/>
            <person name="Pitluck S."/>
            <person name="Kyrpides N."/>
            <person name="Mavromatis K."/>
            <person name="Ivanova N."/>
            <person name="Ovchinnikova G."/>
            <person name="Munk A.C."/>
            <person name="Lu M."/>
            <person name="Brettin T."/>
            <person name="Detter J.C."/>
            <person name="Han C."/>
            <person name="Tapia R."/>
            <person name="Larimer F."/>
            <person name="Land M."/>
            <person name="Hauser L."/>
            <person name="Markowitz V."/>
            <person name="Cheng J.F."/>
            <person name="Hugenholtz P."/>
            <person name="Woyke T."/>
            <person name="Wu D."/>
            <person name="Aumann P."/>
            <person name="Schneider S."/>
            <person name="Lang E."/>
            <person name="Spring S."/>
            <person name="Klenk H.P."/>
            <person name="Eisen J.A."/>
        </authorList>
    </citation>
    <scope>NUCLEOTIDE SEQUENCE [LARGE SCALE GENOMIC DNA]</scope>
    <source>
        <strain evidence="2">ATCC 51133 / DSM 6946 / 5175</strain>
    </source>
</reference>
<protein>
    <submittedName>
        <fullName evidence="1">Uncharacterized protein</fullName>
    </submittedName>
</protein>
<dbReference type="KEGG" id="sdl:Sdel_0999"/>
<reference evidence="1 2" key="2">
    <citation type="journal article" date="2010" name="Stand. Genomic Sci.">
        <title>Complete genome sequence of Sulfurospirillum deleyianum type strain (5175).</title>
        <authorList>
            <person name="Sikorski J."/>
            <person name="Lapidus A."/>
            <person name="Copeland A."/>
            <person name="Glavina Del Rio T."/>
            <person name="Nolan M."/>
            <person name="Lucas S."/>
            <person name="Chen F."/>
            <person name="Tice H."/>
            <person name="Cheng J.F."/>
            <person name="Saunders E."/>
            <person name="Bruce D."/>
            <person name="Goodwin L."/>
            <person name="Pitluck S."/>
            <person name="Ovchinnikova G."/>
            <person name="Pati A."/>
            <person name="Ivanova N."/>
            <person name="Mavromatis K."/>
            <person name="Chen A."/>
            <person name="Palaniappan K."/>
            <person name="Chain P."/>
            <person name="Land M."/>
            <person name="Hauser L."/>
            <person name="Chang Y.J."/>
            <person name="Jeffries C.D."/>
            <person name="Brettin T."/>
            <person name="Detter J.C."/>
            <person name="Han C."/>
            <person name="Rohde M."/>
            <person name="Lang E."/>
            <person name="Spring S."/>
            <person name="Goker M."/>
            <person name="Bristow J."/>
            <person name="Eisen J.A."/>
            <person name="Markowitz V."/>
            <person name="Hugenholtz P."/>
            <person name="Kyrpides N.C."/>
            <person name="Klenk H.P."/>
        </authorList>
    </citation>
    <scope>NUCLEOTIDE SEQUENCE [LARGE SCALE GENOMIC DNA]</scope>
    <source>
        <strain evidence="2">ATCC 51133 / DSM 6946 / 5175</strain>
    </source>
</reference>
<dbReference type="STRING" id="525898.Sdel_0999"/>
<dbReference type="AlphaFoldDB" id="D1B1Q8"/>
<dbReference type="HOGENOM" id="CLU_134489_0_0_7"/>
<dbReference type="OrthoDB" id="8777979at2"/>
<gene>
    <name evidence="1" type="ordered locus">Sdel_0999</name>
</gene>
<sequence length="106" mass="11990">MNQTEQQTAQEVAKSGEITLGMNPYEAHLAGGAYAFRVIADPKHWKEDADPYNVIQAQILNPDDSQIWMTFQNETQYPNEGLQTFQVTFQQGKVVDIQLLSKEAKC</sequence>